<dbReference type="OrthoDB" id="197369at2"/>
<dbReference type="AlphaFoldDB" id="A0A317T6I6"/>
<evidence type="ECO:0008006" key="3">
    <source>
        <dbReference type="Google" id="ProtNLM"/>
    </source>
</evidence>
<protein>
    <recommendedName>
        <fullName evidence="3">Addiction module protein</fullName>
    </recommendedName>
</protein>
<dbReference type="InterPro" id="IPR013406">
    <property type="entry name" value="CHP02574_addiction_mod"/>
</dbReference>
<organism evidence="1 2">
    <name type="scientific">Prosthecochloris marina</name>
    <dbReference type="NCBI Taxonomy" id="2017681"/>
    <lineage>
        <taxon>Bacteria</taxon>
        <taxon>Pseudomonadati</taxon>
        <taxon>Chlorobiota</taxon>
        <taxon>Chlorobiia</taxon>
        <taxon>Chlorobiales</taxon>
        <taxon>Chlorobiaceae</taxon>
        <taxon>Prosthecochloris</taxon>
    </lineage>
</organism>
<accession>A0A317T6I6</accession>
<name>A0A317T6I6_9CHLB</name>
<keyword evidence="2" id="KW-1185">Reference proteome</keyword>
<gene>
    <name evidence="1" type="ORF">CR164_04260</name>
</gene>
<evidence type="ECO:0000313" key="2">
    <source>
        <dbReference type="Proteomes" id="UP000246278"/>
    </source>
</evidence>
<dbReference type="RefSeq" id="WP_110022707.1">
    <property type="nucleotide sequence ID" value="NZ_PDNZ01000003.1"/>
</dbReference>
<dbReference type="Proteomes" id="UP000246278">
    <property type="component" value="Unassembled WGS sequence"/>
</dbReference>
<sequence length="74" mass="8505">MSLDKIASEALRLNPRERAVLAEAIWESLEDPYFIPNEMSEKEALALAKQREKEIAQGEAVPLSHKELMDRLRK</sequence>
<reference evidence="2" key="1">
    <citation type="submission" date="2017-10" db="EMBL/GenBank/DDBJ databases">
        <authorList>
            <person name="Gaisin V.A."/>
            <person name="Rysina M.S."/>
            <person name="Grouzdev D.S."/>
        </authorList>
    </citation>
    <scope>NUCLEOTIDE SEQUENCE [LARGE SCALE GENOMIC DNA]</scope>
    <source>
        <strain evidence="2">V1</strain>
    </source>
</reference>
<proteinExistence type="predicted"/>
<dbReference type="EMBL" id="PDNZ01000003">
    <property type="protein sequence ID" value="PWW82234.1"/>
    <property type="molecule type" value="Genomic_DNA"/>
</dbReference>
<comment type="caution">
    <text evidence="1">The sequence shown here is derived from an EMBL/GenBank/DDBJ whole genome shotgun (WGS) entry which is preliminary data.</text>
</comment>
<evidence type="ECO:0000313" key="1">
    <source>
        <dbReference type="EMBL" id="PWW82234.1"/>
    </source>
</evidence>
<dbReference type="Pfam" id="PF09720">
    <property type="entry name" value="Unstab_antitox"/>
    <property type="match status" value="1"/>
</dbReference>